<name>A0ABP1CJG2_9APHY</name>
<protein>
    <recommendedName>
        <fullName evidence="4">EKC/KEOPS complex subunit GON7</fullName>
    </recommendedName>
</protein>
<gene>
    <name evidence="2" type="ORF">GFSPODELE1_LOCUS472</name>
</gene>
<feature type="region of interest" description="Disordered" evidence="1">
    <location>
        <begin position="1"/>
        <end position="35"/>
    </location>
</feature>
<organism evidence="2 3">
    <name type="scientific">Somion occarium</name>
    <dbReference type="NCBI Taxonomy" id="3059160"/>
    <lineage>
        <taxon>Eukaryota</taxon>
        <taxon>Fungi</taxon>
        <taxon>Dikarya</taxon>
        <taxon>Basidiomycota</taxon>
        <taxon>Agaricomycotina</taxon>
        <taxon>Agaricomycetes</taxon>
        <taxon>Polyporales</taxon>
        <taxon>Cerrenaceae</taxon>
        <taxon>Somion</taxon>
    </lineage>
</organism>
<keyword evidence="3" id="KW-1185">Reference proteome</keyword>
<dbReference type="EMBL" id="OZ037944">
    <property type="protein sequence ID" value="CAL1694807.1"/>
    <property type="molecule type" value="Genomic_DNA"/>
</dbReference>
<evidence type="ECO:0000313" key="2">
    <source>
        <dbReference type="EMBL" id="CAL1694807.1"/>
    </source>
</evidence>
<evidence type="ECO:0008006" key="4">
    <source>
        <dbReference type="Google" id="ProtNLM"/>
    </source>
</evidence>
<evidence type="ECO:0000256" key="1">
    <source>
        <dbReference type="SAM" id="MobiDB-lite"/>
    </source>
</evidence>
<feature type="compositionally biased region" description="Basic and acidic residues" evidence="1">
    <location>
        <begin position="67"/>
        <end position="80"/>
    </location>
</feature>
<sequence length="94" mass="10428">MSRSVVVSYELHPPSDVVPSGLSTSKTHKFPLADGSSIPQYYDALRQSITQAKDTVGEELTTWRDAVGGREADKEPKTLKEDDEEENEEDETSD</sequence>
<accession>A0ABP1CJG2</accession>
<proteinExistence type="predicted"/>
<feature type="compositionally biased region" description="Acidic residues" evidence="1">
    <location>
        <begin position="81"/>
        <end position="94"/>
    </location>
</feature>
<evidence type="ECO:0000313" key="3">
    <source>
        <dbReference type="Proteomes" id="UP001497453"/>
    </source>
</evidence>
<dbReference type="Proteomes" id="UP001497453">
    <property type="component" value="Chromosome 1"/>
</dbReference>
<reference evidence="3" key="1">
    <citation type="submission" date="2024-04" db="EMBL/GenBank/DDBJ databases">
        <authorList>
            <person name="Shaw F."/>
            <person name="Minotto A."/>
        </authorList>
    </citation>
    <scope>NUCLEOTIDE SEQUENCE [LARGE SCALE GENOMIC DNA]</scope>
</reference>
<feature type="region of interest" description="Disordered" evidence="1">
    <location>
        <begin position="60"/>
        <end position="94"/>
    </location>
</feature>